<sequence length="12" mass="1372">MRSELVIVQEPA</sequence>
<proteinExistence type="predicted"/>
<reference evidence="1" key="1">
    <citation type="submission" date="2014-09" db="EMBL/GenBank/DDBJ databases">
        <authorList>
            <person name="Magalhaes I.L.F."/>
            <person name="Oliveira U."/>
            <person name="Santos F.R."/>
            <person name="Vidigal T.H.D.A."/>
            <person name="Brescovit A.D."/>
            <person name="Santos A.J."/>
        </authorList>
    </citation>
    <scope>NUCLEOTIDE SEQUENCE</scope>
    <source>
        <tissue evidence="1">Shoot tissue taken approximately 20 cm above the soil surface</tissue>
    </source>
</reference>
<protein>
    <submittedName>
        <fullName evidence="1">Uncharacterized protein</fullName>
    </submittedName>
</protein>
<accession>A0A0A9CNG2</accession>
<organism evidence="1">
    <name type="scientific">Arundo donax</name>
    <name type="common">Giant reed</name>
    <name type="synonym">Donax arundinaceus</name>
    <dbReference type="NCBI Taxonomy" id="35708"/>
    <lineage>
        <taxon>Eukaryota</taxon>
        <taxon>Viridiplantae</taxon>
        <taxon>Streptophyta</taxon>
        <taxon>Embryophyta</taxon>
        <taxon>Tracheophyta</taxon>
        <taxon>Spermatophyta</taxon>
        <taxon>Magnoliopsida</taxon>
        <taxon>Liliopsida</taxon>
        <taxon>Poales</taxon>
        <taxon>Poaceae</taxon>
        <taxon>PACMAD clade</taxon>
        <taxon>Arundinoideae</taxon>
        <taxon>Arundineae</taxon>
        <taxon>Arundo</taxon>
    </lineage>
</organism>
<name>A0A0A9CNG2_ARUDO</name>
<reference evidence="1" key="2">
    <citation type="journal article" date="2015" name="Data Brief">
        <title>Shoot transcriptome of the giant reed, Arundo donax.</title>
        <authorList>
            <person name="Barrero R.A."/>
            <person name="Guerrero F.D."/>
            <person name="Moolhuijzen P."/>
            <person name="Goolsby J.A."/>
            <person name="Tidwell J."/>
            <person name="Bellgard S.E."/>
            <person name="Bellgard M.I."/>
        </authorList>
    </citation>
    <scope>NUCLEOTIDE SEQUENCE</scope>
    <source>
        <tissue evidence="1">Shoot tissue taken approximately 20 cm above the soil surface</tissue>
    </source>
</reference>
<evidence type="ECO:0000313" key="1">
    <source>
        <dbReference type="EMBL" id="JAD73042.1"/>
    </source>
</evidence>
<dbReference type="EMBL" id="GBRH01224853">
    <property type="protein sequence ID" value="JAD73042.1"/>
    <property type="molecule type" value="Transcribed_RNA"/>
</dbReference>